<dbReference type="RefSeq" id="WP_170118257.1">
    <property type="nucleotide sequence ID" value="NZ_PZZL01000006.1"/>
</dbReference>
<dbReference type="InterPro" id="IPR011250">
    <property type="entry name" value="OMP/PagP_B-barrel"/>
</dbReference>
<keyword evidence="9" id="KW-1185">Reference proteome</keyword>
<evidence type="ECO:0000256" key="3">
    <source>
        <dbReference type="ARBA" id="ARBA00023136"/>
    </source>
</evidence>
<evidence type="ECO:0000313" key="8">
    <source>
        <dbReference type="EMBL" id="PTM53492.1"/>
    </source>
</evidence>
<feature type="domain" description="Outer membrane protein beta-barrel" evidence="7">
    <location>
        <begin position="31"/>
        <end position="216"/>
    </location>
</feature>
<protein>
    <submittedName>
        <fullName evidence="8">Outer membrane immunogenic protein</fullName>
    </submittedName>
</protein>
<dbReference type="EMBL" id="PZZL01000006">
    <property type="protein sequence ID" value="PTM53492.1"/>
    <property type="molecule type" value="Genomic_DNA"/>
</dbReference>
<dbReference type="Gene3D" id="2.40.160.20">
    <property type="match status" value="1"/>
</dbReference>
<evidence type="ECO:0000259" key="7">
    <source>
        <dbReference type="Pfam" id="PF13505"/>
    </source>
</evidence>
<evidence type="ECO:0000256" key="1">
    <source>
        <dbReference type="ARBA" id="ARBA00004442"/>
    </source>
</evidence>
<dbReference type="InterPro" id="IPR027385">
    <property type="entry name" value="Beta-barrel_OMP"/>
</dbReference>
<evidence type="ECO:0000256" key="6">
    <source>
        <dbReference type="SAM" id="SignalP"/>
    </source>
</evidence>
<keyword evidence="4" id="KW-0998">Cell outer membrane</keyword>
<feature type="chain" id="PRO_5015445399" evidence="6">
    <location>
        <begin position="21"/>
        <end position="227"/>
    </location>
</feature>
<dbReference type="Proteomes" id="UP000241808">
    <property type="component" value="Unassembled WGS sequence"/>
</dbReference>
<evidence type="ECO:0000313" key="9">
    <source>
        <dbReference type="Proteomes" id="UP000241808"/>
    </source>
</evidence>
<sequence length="227" mass="23228">MKTTVIAAAALIALPLGAGAADLGAVRAPSSAAVAAQAFDWSGFYLGAHAGYGFGRALPVNFGGVPFPTNVGGALIGGQVGFNYQINQVVLGAEADLALTSISGSNPVLPPAIRVRTHVLGTLRARAGFAVDRALIYGTGGLAVQSATFGYGPGPQGYSRVGWTIGAGVEYALAPHWTVKAEYAYHSFGSRDLLPLYGLTISSNIHTVKLGVNYLFSTGPSAVSARY</sequence>
<evidence type="ECO:0000256" key="5">
    <source>
        <dbReference type="ARBA" id="ARBA00038306"/>
    </source>
</evidence>
<dbReference type="Pfam" id="PF13505">
    <property type="entry name" value="OMP_b-brl"/>
    <property type="match status" value="1"/>
</dbReference>
<dbReference type="GO" id="GO:0009279">
    <property type="term" value="C:cell outer membrane"/>
    <property type="evidence" value="ECO:0007669"/>
    <property type="project" value="UniProtKB-SubCell"/>
</dbReference>
<evidence type="ECO:0000256" key="2">
    <source>
        <dbReference type="ARBA" id="ARBA00022729"/>
    </source>
</evidence>
<dbReference type="AlphaFoldDB" id="A0A2T4Z1A0"/>
<keyword evidence="3" id="KW-0472">Membrane</keyword>
<reference evidence="8 9" key="1">
    <citation type="submission" date="2018-04" db="EMBL/GenBank/DDBJ databases">
        <title>Genomic Encyclopedia of Archaeal and Bacterial Type Strains, Phase II (KMG-II): from individual species to whole genera.</title>
        <authorList>
            <person name="Goeker M."/>
        </authorList>
    </citation>
    <scope>NUCLEOTIDE SEQUENCE [LARGE SCALE GENOMIC DNA]</scope>
    <source>
        <strain evidence="8 9">DSM 25521</strain>
    </source>
</reference>
<evidence type="ECO:0000256" key="4">
    <source>
        <dbReference type="ARBA" id="ARBA00023237"/>
    </source>
</evidence>
<dbReference type="InterPro" id="IPR051692">
    <property type="entry name" value="OMP-like"/>
</dbReference>
<name>A0A2T4Z1A0_9HYPH</name>
<gene>
    <name evidence="8" type="ORF">C8P69_106146</name>
</gene>
<organism evidence="8 9">
    <name type="scientific">Phreatobacter oligotrophus</name>
    <dbReference type="NCBI Taxonomy" id="1122261"/>
    <lineage>
        <taxon>Bacteria</taxon>
        <taxon>Pseudomonadati</taxon>
        <taxon>Pseudomonadota</taxon>
        <taxon>Alphaproteobacteria</taxon>
        <taxon>Hyphomicrobiales</taxon>
        <taxon>Phreatobacteraceae</taxon>
        <taxon>Phreatobacter</taxon>
    </lineage>
</organism>
<comment type="caution">
    <text evidence="8">The sequence shown here is derived from an EMBL/GenBank/DDBJ whole genome shotgun (WGS) entry which is preliminary data.</text>
</comment>
<keyword evidence="2 6" id="KW-0732">Signal</keyword>
<dbReference type="SUPFAM" id="SSF56925">
    <property type="entry name" value="OMPA-like"/>
    <property type="match status" value="1"/>
</dbReference>
<dbReference type="PANTHER" id="PTHR34001:SF3">
    <property type="entry name" value="BLL7405 PROTEIN"/>
    <property type="match status" value="1"/>
</dbReference>
<comment type="similarity">
    <text evidence="5">Belongs to the Omp25/RopB family.</text>
</comment>
<feature type="signal peptide" evidence="6">
    <location>
        <begin position="1"/>
        <end position="20"/>
    </location>
</feature>
<proteinExistence type="inferred from homology"/>
<accession>A0A2T4Z1A0</accession>
<comment type="subcellular location">
    <subcellularLocation>
        <location evidence="1">Cell outer membrane</location>
    </subcellularLocation>
</comment>
<dbReference type="PANTHER" id="PTHR34001">
    <property type="entry name" value="BLL7405 PROTEIN"/>
    <property type="match status" value="1"/>
</dbReference>